<name>A0A699UKD7_TANCI</name>
<evidence type="ECO:0000313" key="1">
    <source>
        <dbReference type="EMBL" id="GFD22977.1"/>
    </source>
</evidence>
<proteinExistence type="predicted"/>
<protein>
    <submittedName>
        <fullName evidence="1">Uncharacterized protein</fullName>
    </submittedName>
</protein>
<dbReference type="AlphaFoldDB" id="A0A699UKD7"/>
<comment type="caution">
    <text evidence="1">The sequence shown here is derived from an EMBL/GenBank/DDBJ whole genome shotgun (WGS) entry which is preliminary data.</text>
</comment>
<dbReference type="EMBL" id="BKCJ011341426">
    <property type="protein sequence ID" value="GFD22977.1"/>
    <property type="molecule type" value="Genomic_DNA"/>
</dbReference>
<accession>A0A699UKD7</accession>
<gene>
    <name evidence="1" type="ORF">Tci_894946</name>
</gene>
<reference evidence="1" key="1">
    <citation type="journal article" date="2019" name="Sci. Rep.">
        <title>Draft genome of Tanacetum cinerariifolium, the natural source of mosquito coil.</title>
        <authorList>
            <person name="Yamashiro T."/>
            <person name="Shiraishi A."/>
            <person name="Satake H."/>
            <person name="Nakayama K."/>
        </authorList>
    </citation>
    <scope>NUCLEOTIDE SEQUENCE</scope>
</reference>
<organism evidence="1">
    <name type="scientific">Tanacetum cinerariifolium</name>
    <name type="common">Dalmatian daisy</name>
    <name type="synonym">Chrysanthemum cinerariifolium</name>
    <dbReference type="NCBI Taxonomy" id="118510"/>
    <lineage>
        <taxon>Eukaryota</taxon>
        <taxon>Viridiplantae</taxon>
        <taxon>Streptophyta</taxon>
        <taxon>Embryophyta</taxon>
        <taxon>Tracheophyta</taxon>
        <taxon>Spermatophyta</taxon>
        <taxon>Magnoliopsida</taxon>
        <taxon>eudicotyledons</taxon>
        <taxon>Gunneridae</taxon>
        <taxon>Pentapetalae</taxon>
        <taxon>asterids</taxon>
        <taxon>campanulids</taxon>
        <taxon>Asterales</taxon>
        <taxon>Asteraceae</taxon>
        <taxon>Asteroideae</taxon>
        <taxon>Anthemideae</taxon>
        <taxon>Anthemidinae</taxon>
        <taxon>Tanacetum</taxon>
    </lineage>
</organism>
<feature type="non-terminal residue" evidence="1">
    <location>
        <position position="1"/>
    </location>
</feature>
<sequence>RLPCHEVVNDDLCESRVIHLIASLLTLMLHLIHKVLPDQIGKVDVDLVIESPKHLSLRQSDTQSPPWTSAVT</sequence>